<comment type="caution">
    <text evidence="1">The sequence shown here is derived from an EMBL/GenBank/DDBJ whole genome shotgun (WGS) entry which is preliminary data.</text>
</comment>
<accession>A0A7J6RPA8</accession>
<protein>
    <submittedName>
        <fullName evidence="1">Uncharacterized protein</fullName>
    </submittedName>
</protein>
<feature type="non-terminal residue" evidence="1">
    <location>
        <position position="378"/>
    </location>
</feature>
<dbReference type="Proteomes" id="UP000553632">
    <property type="component" value="Unassembled WGS sequence"/>
</dbReference>
<reference evidence="1 2" key="1">
    <citation type="submission" date="2020-04" db="EMBL/GenBank/DDBJ databases">
        <title>Perkinsus olseni comparative genomics.</title>
        <authorList>
            <person name="Bogema D.R."/>
        </authorList>
    </citation>
    <scope>NUCLEOTIDE SEQUENCE [LARGE SCALE GENOMIC DNA]</scope>
    <source>
        <strain evidence="1 2">ATCC PRA-207</strain>
    </source>
</reference>
<keyword evidence="2" id="KW-1185">Reference proteome</keyword>
<sequence>PEYGRKLLTVPVGPEQDCKLLPTERTEGKALYDLRSLPVDSSGSAAPKALWLHCLLEAADGSRISVPALVDTGAGLNFLVAPHGYARLRHVERGSCSLPIRLADGSVRTVDRWITLSLSVHLKDGLTTPKAQHCFYILHGPELSSRGDMPLLIAGRRLLSDLKVSVMANPSRVLLDGREIALYPAPSAKSTKSHCLALVAHREHRGDAGIQESERRVLEPVEATSDDIVDIPFGEAPAVCTRLLDDLVARLWQPMRSCPGWEARLRALQVHELRDNPAQSHVFELRCMTVTAGHCPVLPASSRRVATGAYARLSPAEKAKFDQLVLGYEKRKWWVRCDETQLTDLAREEYVLDPSIVFMVPPGPRRKARLVVDLRRAN</sequence>
<name>A0A7J6RPA8_PEROL</name>
<evidence type="ECO:0000313" key="1">
    <source>
        <dbReference type="EMBL" id="KAF4722524.1"/>
    </source>
</evidence>
<proteinExistence type="predicted"/>
<evidence type="ECO:0000313" key="2">
    <source>
        <dbReference type="Proteomes" id="UP000553632"/>
    </source>
</evidence>
<dbReference type="AlphaFoldDB" id="A0A7J6RPA8"/>
<feature type="non-terminal residue" evidence="1">
    <location>
        <position position="1"/>
    </location>
</feature>
<dbReference type="EMBL" id="JABANO010024052">
    <property type="protein sequence ID" value="KAF4722524.1"/>
    <property type="molecule type" value="Genomic_DNA"/>
</dbReference>
<gene>
    <name evidence="1" type="ORF">FOZ63_008619</name>
</gene>
<organism evidence="1 2">
    <name type="scientific">Perkinsus olseni</name>
    <name type="common">Perkinsus atlanticus</name>
    <dbReference type="NCBI Taxonomy" id="32597"/>
    <lineage>
        <taxon>Eukaryota</taxon>
        <taxon>Sar</taxon>
        <taxon>Alveolata</taxon>
        <taxon>Perkinsozoa</taxon>
        <taxon>Perkinsea</taxon>
        <taxon>Perkinsida</taxon>
        <taxon>Perkinsidae</taxon>
        <taxon>Perkinsus</taxon>
    </lineage>
</organism>